<comment type="caution">
    <text evidence="1">The sequence shown here is derived from an EMBL/GenBank/DDBJ whole genome shotgun (WGS) entry which is preliminary data.</text>
</comment>
<evidence type="ECO:0000313" key="2">
    <source>
        <dbReference type="Proteomes" id="UP000321635"/>
    </source>
</evidence>
<proteinExistence type="predicted"/>
<protein>
    <submittedName>
        <fullName evidence="1">Uncharacterized protein</fullName>
    </submittedName>
</protein>
<evidence type="ECO:0000313" key="1">
    <source>
        <dbReference type="EMBL" id="GEN59972.1"/>
    </source>
</evidence>
<organism evidence="1 2">
    <name type="scientific">Acetobacter nitrogenifigens DSM 23921 = NBRC 105050</name>
    <dbReference type="NCBI Taxonomy" id="1120919"/>
    <lineage>
        <taxon>Bacteria</taxon>
        <taxon>Pseudomonadati</taxon>
        <taxon>Pseudomonadota</taxon>
        <taxon>Alphaproteobacteria</taxon>
        <taxon>Acetobacterales</taxon>
        <taxon>Acetobacteraceae</taxon>
        <taxon>Acetobacter</taxon>
    </lineage>
</organism>
<dbReference type="AlphaFoldDB" id="A0A511XAN9"/>
<dbReference type="EMBL" id="BJYF01000009">
    <property type="protein sequence ID" value="GEN59972.1"/>
    <property type="molecule type" value="Genomic_DNA"/>
</dbReference>
<keyword evidence="2" id="KW-1185">Reference proteome</keyword>
<accession>A0A511XAN9</accession>
<name>A0A511XAN9_9PROT</name>
<dbReference type="STRING" id="1120919.GCA_000429165_01577"/>
<gene>
    <name evidence="1" type="ORF">ANI02nite_18560</name>
</gene>
<dbReference type="Proteomes" id="UP000321635">
    <property type="component" value="Unassembled WGS sequence"/>
</dbReference>
<reference evidence="1 2" key="1">
    <citation type="submission" date="2019-07" db="EMBL/GenBank/DDBJ databases">
        <title>Whole genome shotgun sequence of Acetobacter nitrogenifigens NBRC 105050.</title>
        <authorList>
            <person name="Hosoyama A."/>
            <person name="Uohara A."/>
            <person name="Ohji S."/>
            <person name="Ichikawa N."/>
        </authorList>
    </citation>
    <scope>NUCLEOTIDE SEQUENCE [LARGE SCALE GENOMIC DNA]</scope>
    <source>
        <strain evidence="1 2">NBRC 105050</strain>
    </source>
</reference>
<sequence length="124" mass="13542">MAFKRGPDEARPPSIISGAVAGLGNIEARMMKPRRSLIALAHMTVGNFPGGCVDRPAVAPVKCRSYGNGAYEGEVPPKEMVASPLDAHDIHILHDGLLAYLLRTELCDCFTLLLRRETHTIYRS</sequence>